<sequence length="71" mass="8219">MKNNLREAMVVDYVEVAETNVHRSWPYDANTAAPHQDNRHRGKRRHLPDDSGGKTEHDSQLVTKRTKILNL</sequence>
<dbReference type="AlphaFoldDB" id="A0A2H3SI62"/>
<feature type="compositionally biased region" description="Basic and acidic residues" evidence="1">
    <location>
        <begin position="47"/>
        <end position="59"/>
    </location>
</feature>
<protein>
    <submittedName>
        <fullName evidence="2">Uncharacterized protein</fullName>
    </submittedName>
</protein>
<evidence type="ECO:0000256" key="1">
    <source>
        <dbReference type="SAM" id="MobiDB-lite"/>
    </source>
</evidence>
<gene>
    <name evidence="2" type="ORF">FRV6_00013</name>
</gene>
<evidence type="ECO:0000313" key="3">
    <source>
        <dbReference type="Proteomes" id="UP000219369"/>
    </source>
</evidence>
<dbReference type="EMBL" id="FMJY01000001">
    <property type="protein sequence ID" value="SCO75801.1"/>
    <property type="molecule type" value="Genomic_DNA"/>
</dbReference>
<reference evidence="3" key="1">
    <citation type="submission" date="2016-09" db="EMBL/GenBank/DDBJ databases">
        <authorList>
            <person name="Guldener U."/>
        </authorList>
    </citation>
    <scope>NUCLEOTIDE SEQUENCE [LARGE SCALE GENOMIC DNA]</scope>
    <source>
        <strain evidence="3">V64-1</strain>
    </source>
</reference>
<accession>A0A2H3SI62</accession>
<evidence type="ECO:0000313" key="2">
    <source>
        <dbReference type="EMBL" id="SCO75801.1"/>
    </source>
</evidence>
<proteinExistence type="predicted"/>
<name>A0A2H3SI62_FUSOX</name>
<dbReference type="Proteomes" id="UP000219369">
    <property type="component" value="Unassembled WGS sequence"/>
</dbReference>
<feature type="region of interest" description="Disordered" evidence="1">
    <location>
        <begin position="22"/>
        <end position="71"/>
    </location>
</feature>
<organism evidence="2 3">
    <name type="scientific">Fusarium oxysporum</name>
    <name type="common">Fusarium vascular wilt</name>
    <dbReference type="NCBI Taxonomy" id="5507"/>
    <lineage>
        <taxon>Eukaryota</taxon>
        <taxon>Fungi</taxon>
        <taxon>Dikarya</taxon>
        <taxon>Ascomycota</taxon>
        <taxon>Pezizomycotina</taxon>
        <taxon>Sordariomycetes</taxon>
        <taxon>Hypocreomycetidae</taxon>
        <taxon>Hypocreales</taxon>
        <taxon>Nectriaceae</taxon>
        <taxon>Fusarium</taxon>
        <taxon>Fusarium oxysporum species complex</taxon>
    </lineage>
</organism>